<dbReference type="SUPFAM" id="SSF49265">
    <property type="entry name" value="Fibronectin type III"/>
    <property type="match status" value="1"/>
</dbReference>
<dbReference type="Pfam" id="PF13583">
    <property type="entry name" value="Reprolysin_4"/>
    <property type="match status" value="1"/>
</dbReference>
<dbReference type="EMBL" id="FOXS01000001">
    <property type="protein sequence ID" value="SFP94343.1"/>
    <property type="molecule type" value="Genomic_DNA"/>
</dbReference>
<keyword evidence="4" id="KW-1185">Reference proteome</keyword>
<dbReference type="SUPFAM" id="SSF55486">
    <property type="entry name" value="Metalloproteases ('zincins'), catalytic domain"/>
    <property type="match status" value="1"/>
</dbReference>
<name>A0A1I5UGD4_HYMAR</name>
<reference evidence="4" key="1">
    <citation type="submission" date="2016-10" db="EMBL/GenBank/DDBJ databases">
        <authorList>
            <person name="Varghese N."/>
            <person name="Submissions S."/>
        </authorList>
    </citation>
    <scope>NUCLEOTIDE SEQUENCE [LARGE SCALE GENOMIC DNA]</scope>
    <source>
        <strain evidence="4">OR362-8,ATCC BAA-1266,JCM 13504</strain>
    </source>
</reference>
<dbReference type="Gene3D" id="2.60.40.10">
    <property type="entry name" value="Immunoglobulins"/>
    <property type="match status" value="2"/>
</dbReference>
<dbReference type="InterPro" id="IPR024079">
    <property type="entry name" value="MetalloPept_cat_dom_sf"/>
</dbReference>
<proteinExistence type="predicted"/>
<dbReference type="InterPro" id="IPR026444">
    <property type="entry name" value="Secre_tail"/>
</dbReference>
<dbReference type="InterPro" id="IPR036116">
    <property type="entry name" value="FN3_sf"/>
</dbReference>
<dbReference type="Pfam" id="PF00041">
    <property type="entry name" value="fn3"/>
    <property type="match status" value="2"/>
</dbReference>
<dbReference type="InterPro" id="IPR056600">
    <property type="entry name" value="GBD_T9SS_assoc"/>
</dbReference>
<dbReference type="STRING" id="1227077.SAMN04515668_0912"/>
<evidence type="ECO:0000313" key="4">
    <source>
        <dbReference type="Proteomes" id="UP000199029"/>
    </source>
</evidence>
<dbReference type="PANTHER" id="PTHR46708:SF2">
    <property type="entry name" value="FIBRONECTIN TYPE-III DOMAIN-CONTAINING PROTEIN"/>
    <property type="match status" value="1"/>
</dbReference>
<dbReference type="RefSeq" id="WP_177204592.1">
    <property type="nucleotide sequence ID" value="NZ_FOXS01000001.1"/>
</dbReference>
<sequence length="1630" mass="166861">MINYYLRYVADYLREAASTPPRPRHLLGMLGVLLTFTAQAQKEPVSAGFFSDDAAARRAATTSPLAAALTAARSLTLNESGLRTALATAPLEGRNVGKPLVLVLPLPDGTNGRFEVREAPIMAPALAAKFPAIKTYVGVGLDDAGATIRLDLTPRGFHAQVLSAKTGSFFIDPAAKTDTKHYLSFWKQAMPGRSFACEVEETTGGAARTAAPAGAALRTSGPVLRTYRLAMAATGEYTAFQGGTVSGAFAGIVTSVNRVVGVYEKELAVRLVLVPNTETLVYADAATDPYTNANTNNALLAQNQTNIDALIGSANYDIGHVFSTASGGVAGLGVVCRANQKARGTTGTSSPVGDAFDIDYVAHELGHQFGANHTFNGVSGSCGGGNRNTSTAFEPGSGSTIMAYAGICGPANNLQPNSDAYFHVASYDEIQAYLATTSCAATAATGNSPPLITLPASGKTLPIGTPFKLTASAFDPDNGTLSYCWEQFDRVVAGGSPTDAQVDGLAIPLFRSFTPTADPTRYFPRLSSLVANTTVFGERLPTVTRPLRFRVTVRDQNNGSQGTIGGVNSSGVVTLSSTSTAGPFLVTYPNAASLSLAGGSSQAITWDVAGTTANGVNCATVNIRLSTDGGLTYPTLLLSGTANDGSEAVTLPNVATTTARIMVEAADNYFFDISNSNFAITTSAACAAPSSLAISNVTLNSASLSFAGSAASYTIRTEPATTSQTVTGTTATLTGLTAGTTYTVFVQGNCGADGLSAAVSTSFSTTAPAVCNAPTDLRLTSASATSAILSFTPSTSGPVSYTVTTSPATTTQTITGSPLTLTGLTIGTTYTVSIASNCSTPSFSAVETLTFNTQPANDECTSAVALTAGVGCNSISGNVLSATQSQPPSACSGATSSSANDVWYRFVATGSIYSLTASSSFDAVLELFSGSCGSLSSVGCTDEVGPGDENLLLTNLVAGQTYYVRVFPYNGQAGNGDFTLCAQALTNLVVSTPQAIGGTYFNVTVTSTGAATLNDNLNVLGVMTVQNGGSVTTDAVSYYIQGPGRFVLSAGATLIETNTAGITNTGSGAFLLTGLPAISLSTDANYVFAGRSNQSTGALMPRSVRTLTVNNGAALTLTNPVSVAQVVRLQRGNLTLGTRRLLLRSSAAGTALVDNTGGVVNGTTASMQRALTGGVTTGPAYRHFSSPVQAVAFDSLRTGGFSPVVNPAYNTSATPSAVTPFPTVLGYDQDRIATTTSNYSNFDKGWFSPASLSEPMQPNRGYTVNAPATATPVRFTGTFNTGAQSSGTLARTSASDDFGWQLLGNPYPSPLDWSTVAAAQRPGVGAAMYVFQSTGQYAGAYRAYLNGIGGASPLIEAGSGYFVQVATAGTAGAVNLTNANRITTFGPQNAFGRSTADARPQLRLRVAGAGLSDETYLYLQAGATAGIDAEYDAVKLPNSTGLNLASLVLNTQLAIQGLAPLAGTAEVVLPLSLAVPAAGSFTFDAADLANFGTTAVYLRDAADGTLLPLATGTRYAFTLATPTAADGRFAIVLRPATALATQGALGAAQVTVYPNPARTSFTVTVPAVANASRVEAELLNALGQVVHRQSAALPPSGARFAVPTAELATGVYLLRLQTGTSSVTKRVVIE</sequence>
<accession>A0A1I5UGD4</accession>
<dbReference type="Gene3D" id="2.60.120.380">
    <property type="match status" value="1"/>
</dbReference>
<dbReference type="InterPro" id="IPR003961">
    <property type="entry name" value="FN3_dom"/>
</dbReference>
<dbReference type="Pfam" id="PF23759">
    <property type="entry name" value="GBD_T9SS_assoc"/>
    <property type="match status" value="1"/>
</dbReference>
<protein>
    <submittedName>
        <fullName evidence="3">Por secretion system C-terminal sorting domain-containing protein</fullName>
    </submittedName>
</protein>
<dbReference type="Pfam" id="PF18962">
    <property type="entry name" value="Por_Secre_tail"/>
    <property type="match status" value="1"/>
</dbReference>
<dbReference type="Gene3D" id="3.40.390.10">
    <property type="entry name" value="Collagenase (Catalytic Domain)"/>
    <property type="match status" value="1"/>
</dbReference>
<dbReference type="InterPro" id="IPR050991">
    <property type="entry name" value="ECM_Regulatory_Proteins"/>
</dbReference>
<gene>
    <name evidence="3" type="ORF">SAMN04515668_0912</name>
</gene>
<evidence type="ECO:0000256" key="1">
    <source>
        <dbReference type="ARBA" id="ARBA00022737"/>
    </source>
</evidence>
<dbReference type="PANTHER" id="PTHR46708">
    <property type="entry name" value="TENASCIN"/>
    <property type="match status" value="1"/>
</dbReference>
<dbReference type="NCBIfam" id="TIGR04183">
    <property type="entry name" value="Por_Secre_tail"/>
    <property type="match status" value="1"/>
</dbReference>
<evidence type="ECO:0000259" key="2">
    <source>
        <dbReference type="PROSITE" id="PS50853"/>
    </source>
</evidence>
<feature type="domain" description="Fibronectin type-III" evidence="2">
    <location>
        <begin position="688"/>
        <end position="769"/>
    </location>
</feature>
<dbReference type="GO" id="GO:0008237">
    <property type="term" value="F:metallopeptidase activity"/>
    <property type="evidence" value="ECO:0007669"/>
    <property type="project" value="InterPro"/>
</dbReference>
<organism evidence="3 4">
    <name type="scientific">Hymenobacter arizonensis</name>
    <name type="common">Siccationidurans arizonensis</name>
    <dbReference type="NCBI Taxonomy" id="1227077"/>
    <lineage>
        <taxon>Bacteria</taxon>
        <taxon>Pseudomonadati</taxon>
        <taxon>Bacteroidota</taxon>
        <taxon>Cytophagia</taxon>
        <taxon>Cytophagales</taxon>
        <taxon>Hymenobacteraceae</taxon>
        <taxon>Hymenobacter</taxon>
    </lineage>
</organism>
<dbReference type="SMART" id="SM00060">
    <property type="entry name" value="FN3"/>
    <property type="match status" value="3"/>
</dbReference>
<evidence type="ECO:0000313" key="3">
    <source>
        <dbReference type="EMBL" id="SFP94343.1"/>
    </source>
</evidence>
<dbReference type="Proteomes" id="UP000199029">
    <property type="component" value="Unassembled WGS sequence"/>
</dbReference>
<dbReference type="InterPro" id="IPR013783">
    <property type="entry name" value="Ig-like_fold"/>
</dbReference>
<feature type="domain" description="Fibronectin type-III" evidence="2">
    <location>
        <begin position="773"/>
        <end position="856"/>
    </location>
</feature>
<dbReference type="PROSITE" id="PS50853">
    <property type="entry name" value="FN3"/>
    <property type="match status" value="2"/>
</dbReference>
<keyword evidence="1" id="KW-0677">Repeat</keyword>